<evidence type="ECO:0000256" key="9">
    <source>
        <dbReference type="SAM" id="MobiDB-lite"/>
    </source>
</evidence>
<feature type="domain" description="Reverse transcriptase RNase H-like" evidence="10">
    <location>
        <begin position="174"/>
        <end position="250"/>
    </location>
</feature>
<dbReference type="SUPFAM" id="SSF56672">
    <property type="entry name" value="DNA/RNA polymerases"/>
    <property type="match status" value="2"/>
</dbReference>
<keyword evidence="7" id="KW-0378">Hydrolase</keyword>
<dbReference type="GO" id="GO:0004190">
    <property type="term" value="F:aspartic-type endopeptidase activity"/>
    <property type="evidence" value="ECO:0007669"/>
    <property type="project" value="UniProtKB-KW"/>
</dbReference>
<dbReference type="Pfam" id="PF17917">
    <property type="entry name" value="RT_RNaseH"/>
    <property type="match status" value="1"/>
</dbReference>
<evidence type="ECO:0000256" key="5">
    <source>
        <dbReference type="ARBA" id="ARBA00022750"/>
    </source>
</evidence>
<dbReference type="InterPro" id="IPR051320">
    <property type="entry name" value="Viral_Replic_Matur_Polypro"/>
</dbReference>
<reference evidence="12" key="1">
    <citation type="submission" date="2016-10" db="EMBL/GenBank/DDBJ databases">
        <authorList>
            <person name="Jeantristanb JTB J.-T."/>
            <person name="Ricardo R."/>
        </authorList>
    </citation>
    <scope>NUCLEOTIDE SEQUENCE [LARGE SCALE GENOMIC DNA]</scope>
</reference>
<evidence type="ECO:0000259" key="10">
    <source>
        <dbReference type="Pfam" id="PF17917"/>
    </source>
</evidence>
<dbReference type="STRING" id="289078.A0A2X0N9M6"/>
<evidence type="ECO:0000256" key="8">
    <source>
        <dbReference type="ARBA" id="ARBA00022918"/>
    </source>
</evidence>
<dbReference type="PANTHER" id="PTHR33064:SF37">
    <property type="entry name" value="RIBONUCLEASE H"/>
    <property type="match status" value="1"/>
</dbReference>
<evidence type="ECO:0000256" key="4">
    <source>
        <dbReference type="ARBA" id="ARBA00022722"/>
    </source>
</evidence>
<keyword evidence="4" id="KW-0540">Nuclease</keyword>
<dbReference type="Gene3D" id="3.30.70.270">
    <property type="match status" value="1"/>
</dbReference>
<keyword evidence="6" id="KW-0255">Endonuclease</keyword>
<evidence type="ECO:0000256" key="1">
    <source>
        <dbReference type="ARBA" id="ARBA00022670"/>
    </source>
</evidence>
<keyword evidence="3" id="KW-0548">Nucleotidyltransferase</keyword>
<evidence type="ECO:0000256" key="2">
    <source>
        <dbReference type="ARBA" id="ARBA00022679"/>
    </source>
</evidence>
<dbReference type="InterPro" id="IPR043502">
    <property type="entry name" value="DNA/RNA_pol_sf"/>
</dbReference>
<dbReference type="GO" id="GO:0003964">
    <property type="term" value="F:RNA-directed DNA polymerase activity"/>
    <property type="evidence" value="ECO:0007669"/>
    <property type="project" value="UniProtKB-KW"/>
</dbReference>
<dbReference type="GO" id="GO:0006508">
    <property type="term" value="P:proteolysis"/>
    <property type="evidence" value="ECO:0007669"/>
    <property type="project" value="UniProtKB-KW"/>
</dbReference>
<dbReference type="GO" id="GO:0004519">
    <property type="term" value="F:endonuclease activity"/>
    <property type="evidence" value="ECO:0007669"/>
    <property type="project" value="UniProtKB-KW"/>
</dbReference>
<organism evidence="11 12">
    <name type="scientific">Microbotryum saponariae</name>
    <dbReference type="NCBI Taxonomy" id="289078"/>
    <lineage>
        <taxon>Eukaryota</taxon>
        <taxon>Fungi</taxon>
        <taxon>Dikarya</taxon>
        <taxon>Basidiomycota</taxon>
        <taxon>Pucciniomycotina</taxon>
        <taxon>Microbotryomycetes</taxon>
        <taxon>Microbotryales</taxon>
        <taxon>Microbotryaceae</taxon>
        <taxon>Microbotryum</taxon>
    </lineage>
</organism>
<evidence type="ECO:0000313" key="12">
    <source>
        <dbReference type="Proteomes" id="UP000249723"/>
    </source>
</evidence>
<dbReference type="InterPro" id="IPR041373">
    <property type="entry name" value="RT_RNaseH"/>
</dbReference>
<dbReference type="InterPro" id="IPR043128">
    <property type="entry name" value="Rev_trsase/Diguanyl_cyclase"/>
</dbReference>
<dbReference type="Proteomes" id="UP000249723">
    <property type="component" value="Unassembled WGS sequence"/>
</dbReference>
<keyword evidence="1" id="KW-0645">Protease</keyword>
<sequence>MQFGDTNAPIPSTSYLAMFQPCLPFAKIFFDDVHVHSDTRRAHLRHIKILLMTLRHYRFYLGSKKSEWFSKSLDSLGTIISDVGIEVDPPSGAYSAVADPAQQDRRPAFPRHRQLDARSPTTPLDDLGADHRVDGAIDVVALERARTAGFRYRQVPGARHPRPIDGAKVTSGEHKMYLFTDASRVGIGACLASGPNRSQAVPTRFFSTKFNGAQLNYHVTDKEFLAVVSACRAFEQHLIGYPFVIVTTIRPFAR</sequence>
<keyword evidence="5" id="KW-0064">Aspartyl protease</keyword>
<accession>A0A2X0N9M6</accession>
<dbReference type="AlphaFoldDB" id="A0A2X0N9M6"/>
<feature type="region of interest" description="Disordered" evidence="9">
    <location>
        <begin position="97"/>
        <end position="127"/>
    </location>
</feature>
<name>A0A2X0N9M6_9BASI</name>
<evidence type="ECO:0000256" key="7">
    <source>
        <dbReference type="ARBA" id="ARBA00022801"/>
    </source>
</evidence>
<dbReference type="PANTHER" id="PTHR33064">
    <property type="entry name" value="POL PROTEIN"/>
    <property type="match status" value="1"/>
</dbReference>
<keyword evidence="8" id="KW-0695">RNA-directed DNA polymerase</keyword>
<dbReference type="EMBL" id="FMWP01000142">
    <property type="protein sequence ID" value="SDA04062.1"/>
    <property type="molecule type" value="Genomic_DNA"/>
</dbReference>
<evidence type="ECO:0000256" key="6">
    <source>
        <dbReference type="ARBA" id="ARBA00022759"/>
    </source>
</evidence>
<proteinExistence type="predicted"/>
<evidence type="ECO:0000256" key="3">
    <source>
        <dbReference type="ARBA" id="ARBA00022695"/>
    </source>
</evidence>
<keyword evidence="2" id="KW-0808">Transferase</keyword>
<evidence type="ECO:0000313" key="11">
    <source>
        <dbReference type="EMBL" id="SDA04062.1"/>
    </source>
</evidence>
<protein>
    <submittedName>
        <fullName evidence="11">BZ3500_MvSof-1268-A1-R1_C095g00525 protein</fullName>
    </submittedName>
</protein>
<gene>
    <name evidence="11" type="ORF">BZ3500_MVSOF-1268-A1-R1_C095G00525</name>
</gene>
<keyword evidence="12" id="KW-1185">Reference proteome</keyword>